<evidence type="ECO:0000313" key="2">
    <source>
        <dbReference type="Proteomes" id="UP000516421"/>
    </source>
</evidence>
<dbReference type="KEGG" id="rama:IDM48_04110"/>
<dbReference type="AlphaFoldDB" id="A0A7H2BLP7"/>
<dbReference type="Gene3D" id="3.20.20.210">
    <property type="match status" value="1"/>
</dbReference>
<keyword evidence="2" id="KW-1185">Reference proteome</keyword>
<dbReference type="SUPFAM" id="SSF51726">
    <property type="entry name" value="UROD/MetE-like"/>
    <property type="match status" value="1"/>
</dbReference>
<dbReference type="RefSeq" id="WP_190618164.1">
    <property type="nucleotide sequence ID" value="NZ_CP061538.1"/>
</dbReference>
<reference evidence="1 2" key="1">
    <citation type="submission" date="2020-09" db="EMBL/GenBank/DDBJ databases">
        <title>Investigation of environmental microbe.</title>
        <authorList>
            <person name="Ou Y."/>
            <person name="Kang Q."/>
        </authorList>
    </citation>
    <scope>NUCLEOTIDE SEQUENCE [LARGE SCALE GENOMIC DNA]</scope>
    <source>
        <strain evidence="1 2">KJZ-9</strain>
    </source>
</reference>
<gene>
    <name evidence="1" type="ORF">IDM48_04110</name>
</gene>
<accession>A0A7H2BLP7</accession>
<protein>
    <recommendedName>
        <fullName evidence="3">Methionine synthase</fullName>
    </recommendedName>
</protein>
<name>A0A7H2BLP7_9MICC</name>
<evidence type="ECO:0000313" key="1">
    <source>
        <dbReference type="EMBL" id="QNV40593.1"/>
    </source>
</evidence>
<proteinExistence type="predicted"/>
<sequence length="365" mass="39565">MPRVQRIAQYASIDHEMLSQKQGMDAGVTFDQRYFVRCTGLGNWSGSDVIDTVHRVRGELGSPHLSYLPALPDRGYAASTLARSIAVLDGLEADGASFGWRLVSGYSREAEKARSLFTSDLNALADTVGKESASGNALKLQFCGPFTLASSLHLPQGERAIADYGAVRDIRDAFIAGLGSWLKLVREAVPDEQIVIQFDEPDLGAAMAGQISTASGLRTYRAIKPEILESSYELLALEMKNHNVFTAVANAPHPYLASLQSTVNASAFSSKNFEERDWEKVATLIEAGQQVWLGVADTHQVQSVSSLAHSLWKSWRTVGLSADQLSGLTLTERGDLSEISSPQATAVLRHLTETARAVSEIAQDQ</sequence>
<dbReference type="Proteomes" id="UP000516421">
    <property type="component" value="Chromosome"/>
</dbReference>
<evidence type="ECO:0008006" key="3">
    <source>
        <dbReference type="Google" id="ProtNLM"/>
    </source>
</evidence>
<dbReference type="EMBL" id="CP061538">
    <property type="protein sequence ID" value="QNV40593.1"/>
    <property type="molecule type" value="Genomic_DNA"/>
</dbReference>
<organism evidence="1 2">
    <name type="scientific">Rothia amarae</name>
    <dbReference type="NCBI Taxonomy" id="169480"/>
    <lineage>
        <taxon>Bacteria</taxon>
        <taxon>Bacillati</taxon>
        <taxon>Actinomycetota</taxon>
        <taxon>Actinomycetes</taxon>
        <taxon>Micrococcales</taxon>
        <taxon>Micrococcaceae</taxon>
        <taxon>Rothia</taxon>
    </lineage>
</organism>
<dbReference type="InterPro" id="IPR038071">
    <property type="entry name" value="UROD/MetE-like_sf"/>
</dbReference>